<dbReference type="PANTHER" id="PTHR45947:SF3">
    <property type="entry name" value="SULFOQUINOVOSYL TRANSFERASE SQD2"/>
    <property type="match status" value="1"/>
</dbReference>
<dbReference type="RefSeq" id="WP_117391156.1">
    <property type="nucleotide sequence ID" value="NZ_QWDC01000001.1"/>
</dbReference>
<gene>
    <name evidence="2" type="ORF">D0C36_08845</name>
</gene>
<dbReference type="AlphaFoldDB" id="A0A372NZQ7"/>
<dbReference type="Gene3D" id="3.40.50.2000">
    <property type="entry name" value="Glycogen Phosphorylase B"/>
    <property type="match status" value="2"/>
</dbReference>
<dbReference type="EMBL" id="QWDC01000001">
    <property type="protein sequence ID" value="RFZ95606.1"/>
    <property type="molecule type" value="Genomic_DNA"/>
</dbReference>
<protein>
    <submittedName>
        <fullName evidence="2">Glycosyltransferase</fullName>
    </submittedName>
</protein>
<name>A0A372NZQ7_9SPHI</name>
<reference evidence="2 3" key="1">
    <citation type="submission" date="2018-08" db="EMBL/GenBank/DDBJ databases">
        <title>Mucilaginibacter sp. MYSH2.</title>
        <authorList>
            <person name="Seo T."/>
        </authorList>
    </citation>
    <scope>NUCLEOTIDE SEQUENCE [LARGE SCALE GENOMIC DNA]</scope>
    <source>
        <strain evidence="2 3">MYSH2</strain>
    </source>
</reference>
<dbReference type="CDD" id="cd03801">
    <property type="entry name" value="GT4_PimA-like"/>
    <property type="match status" value="1"/>
</dbReference>
<proteinExistence type="predicted"/>
<dbReference type="GO" id="GO:0016757">
    <property type="term" value="F:glycosyltransferase activity"/>
    <property type="evidence" value="ECO:0007669"/>
    <property type="project" value="InterPro"/>
</dbReference>
<feature type="domain" description="Glycosyl transferase family 1" evidence="1">
    <location>
        <begin position="200"/>
        <end position="360"/>
    </location>
</feature>
<dbReference type="PANTHER" id="PTHR45947">
    <property type="entry name" value="SULFOQUINOVOSYL TRANSFERASE SQD2"/>
    <property type="match status" value="1"/>
</dbReference>
<dbReference type="OrthoDB" id="9790710at2"/>
<accession>A0A372NZQ7</accession>
<organism evidence="2 3">
    <name type="scientific">Mucilaginibacter conchicola</name>
    <dbReference type="NCBI Taxonomy" id="2303333"/>
    <lineage>
        <taxon>Bacteria</taxon>
        <taxon>Pseudomonadati</taxon>
        <taxon>Bacteroidota</taxon>
        <taxon>Sphingobacteriia</taxon>
        <taxon>Sphingobacteriales</taxon>
        <taxon>Sphingobacteriaceae</taxon>
        <taxon>Mucilaginibacter</taxon>
    </lineage>
</organism>
<dbReference type="Pfam" id="PF00534">
    <property type="entry name" value="Glycos_transf_1"/>
    <property type="match status" value="1"/>
</dbReference>
<keyword evidence="3" id="KW-1185">Reference proteome</keyword>
<keyword evidence="2" id="KW-0808">Transferase</keyword>
<evidence type="ECO:0000313" key="3">
    <source>
        <dbReference type="Proteomes" id="UP000264217"/>
    </source>
</evidence>
<dbReference type="Proteomes" id="UP000264217">
    <property type="component" value="Unassembled WGS sequence"/>
</dbReference>
<comment type="caution">
    <text evidence="2">The sequence shown here is derived from an EMBL/GenBank/DDBJ whole genome shotgun (WGS) entry which is preliminary data.</text>
</comment>
<evidence type="ECO:0000259" key="1">
    <source>
        <dbReference type="Pfam" id="PF00534"/>
    </source>
</evidence>
<dbReference type="SUPFAM" id="SSF53756">
    <property type="entry name" value="UDP-Glycosyltransferase/glycogen phosphorylase"/>
    <property type="match status" value="1"/>
</dbReference>
<sequence>MKKLAIISTHPIQYYAPVFKLLAKRNIISVKVFYTLGHQTENYDHGFNQKIAWDIPLLDGYDYEWTKNTSQSPGTHHPGGIVNPDLIKEIEEFKPDALLVFGWNYRSHLTILKYFKNKIPILFRGDSTLLNKTNPIKEILKTFYLKWVYSHVSHAFYVGKRNKAYFKKYGLRENQLSFAPHAIDNERFKVNRTPEVILLRESLQIGPDSVLIVYAGKFEPVKNLKLLVSAVASLNTPDIHLLLVGNGENEADLKLQVASAGVQSNIHFMNFVNQSYIPVIYQAADIYCLPSMSETWGLSVNEAMACRKAILASDKVGCAIDLVKNDYNGLIFKSDNELSLMNALTRLTRSKQALKIYGERSAELIESWNFKSIAEAIENHMQTK</sequence>
<dbReference type="InterPro" id="IPR050194">
    <property type="entry name" value="Glycosyltransferase_grp1"/>
</dbReference>
<dbReference type="InterPro" id="IPR001296">
    <property type="entry name" value="Glyco_trans_1"/>
</dbReference>
<evidence type="ECO:0000313" key="2">
    <source>
        <dbReference type="EMBL" id="RFZ95606.1"/>
    </source>
</evidence>